<dbReference type="Proteomes" id="UP000252915">
    <property type="component" value="Unassembled WGS sequence"/>
</dbReference>
<reference evidence="1 2" key="1">
    <citation type="journal article" date="2018" name="Microbiome">
        <title>Fine metagenomic profile of the Mediterranean stratified and mixed water columns revealed by assembly and recruitment.</title>
        <authorList>
            <person name="Haro-Moreno J.M."/>
            <person name="Lopez-Perez M."/>
            <person name="De La Torre J.R."/>
            <person name="Picazo A."/>
            <person name="Camacho A."/>
            <person name="Rodriguez-Valera F."/>
        </authorList>
    </citation>
    <scope>NUCLEOTIDE SEQUENCE [LARGE SCALE GENOMIC DNA]</scope>
    <source>
        <strain evidence="1">MED-G78</strain>
    </source>
</reference>
<dbReference type="InterPro" id="IPR007495">
    <property type="entry name" value="NqrM"/>
</dbReference>
<organism evidence="1 2">
    <name type="scientific">SAR86 cluster bacterium</name>
    <dbReference type="NCBI Taxonomy" id="2030880"/>
    <lineage>
        <taxon>Bacteria</taxon>
        <taxon>Pseudomonadati</taxon>
        <taxon>Pseudomonadota</taxon>
        <taxon>Gammaproteobacteria</taxon>
        <taxon>SAR86 cluster</taxon>
    </lineage>
</organism>
<dbReference type="EMBL" id="QOPI01000012">
    <property type="protein sequence ID" value="RCL44603.1"/>
    <property type="molecule type" value="Genomic_DNA"/>
</dbReference>
<gene>
    <name evidence="1" type="ORF">DBW92_02775</name>
</gene>
<evidence type="ECO:0000313" key="2">
    <source>
        <dbReference type="Proteomes" id="UP000252915"/>
    </source>
</evidence>
<name>A0A368C503_9GAMM</name>
<protein>
    <submittedName>
        <fullName evidence="1">(Na+)-NQR maturation NqrM</fullName>
    </submittedName>
</protein>
<accession>A0A368C503</accession>
<dbReference type="Pfam" id="PF04400">
    <property type="entry name" value="NqrM"/>
    <property type="match status" value="1"/>
</dbReference>
<sequence length="57" mass="5870">MIEIILGVLLLFTSFALLAIGVIANNKPIAGSCGGIANMDDGTPCQICGRTENTCKS</sequence>
<evidence type="ECO:0000313" key="1">
    <source>
        <dbReference type="EMBL" id="RCL44603.1"/>
    </source>
</evidence>
<proteinExistence type="predicted"/>
<comment type="caution">
    <text evidence="1">The sequence shown here is derived from an EMBL/GenBank/DDBJ whole genome shotgun (WGS) entry which is preliminary data.</text>
</comment>
<dbReference type="AlphaFoldDB" id="A0A368C503"/>